<dbReference type="Proteomes" id="UP000799118">
    <property type="component" value="Unassembled WGS sequence"/>
</dbReference>
<proteinExistence type="predicted"/>
<protein>
    <submittedName>
        <fullName evidence="2">Uncharacterized protein</fullName>
    </submittedName>
</protein>
<feature type="compositionally biased region" description="Low complexity" evidence="1">
    <location>
        <begin position="39"/>
        <end position="48"/>
    </location>
</feature>
<evidence type="ECO:0000256" key="1">
    <source>
        <dbReference type="SAM" id="MobiDB-lite"/>
    </source>
</evidence>
<name>A0A6A4GF06_9AGAR</name>
<feature type="region of interest" description="Disordered" evidence="1">
    <location>
        <begin position="15"/>
        <end position="103"/>
    </location>
</feature>
<evidence type="ECO:0000313" key="3">
    <source>
        <dbReference type="Proteomes" id="UP000799118"/>
    </source>
</evidence>
<dbReference type="AlphaFoldDB" id="A0A6A4GF06"/>
<evidence type="ECO:0000313" key="2">
    <source>
        <dbReference type="EMBL" id="KAE9383963.1"/>
    </source>
</evidence>
<sequence>MFEQLRSLFWQQNLRMSTDTKNAEQPLKNPKLSAEQSSHKSPSATSPSFANSLAGPDTSPPLERRTSCADHGQSLQFPQQCLTDTDDTMSEPSMHASDPDPTVVLEPSLDMELARAKPARQDENPHLHPFERIAPGVSFLRQGHSDNILNAASRDPGCFAAVVPLMGGKEIFAK</sequence>
<gene>
    <name evidence="2" type="ORF">BT96DRAFT_1008583</name>
</gene>
<feature type="compositionally biased region" description="Polar residues" evidence="1">
    <location>
        <begin position="73"/>
        <end position="83"/>
    </location>
</feature>
<keyword evidence="3" id="KW-1185">Reference proteome</keyword>
<dbReference type="EMBL" id="ML770269">
    <property type="protein sequence ID" value="KAE9383963.1"/>
    <property type="molecule type" value="Genomic_DNA"/>
</dbReference>
<organism evidence="2 3">
    <name type="scientific">Gymnopus androsaceus JB14</name>
    <dbReference type="NCBI Taxonomy" id="1447944"/>
    <lineage>
        <taxon>Eukaryota</taxon>
        <taxon>Fungi</taxon>
        <taxon>Dikarya</taxon>
        <taxon>Basidiomycota</taxon>
        <taxon>Agaricomycotina</taxon>
        <taxon>Agaricomycetes</taxon>
        <taxon>Agaricomycetidae</taxon>
        <taxon>Agaricales</taxon>
        <taxon>Marasmiineae</taxon>
        <taxon>Omphalotaceae</taxon>
        <taxon>Gymnopus</taxon>
    </lineage>
</organism>
<accession>A0A6A4GF06</accession>
<reference evidence="2" key="1">
    <citation type="journal article" date="2019" name="Environ. Microbiol.">
        <title>Fungal ecological strategies reflected in gene transcription - a case study of two litter decomposers.</title>
        <authorList>
            <person name="Barbi F."/>
            <person name="Kohler A."/>
            <person name="Barry K."/>
            <person name="Baskaran P."/>
            <person name="Daum C."/>
            <person name="Fauchery L."/>
            <person name="Ihrmark K."/>
            <person name="Kuo A."/>
            <person name="LaButti K."/>
            <person name="Lipzen A."/>
            <person name="Morin E."/>
            <person name="Grigoriev I.V."/>
            <person name="Henrissat B."/>
            <person name="Lindahl B."/>
            <person name="Martin F."/>
        </authorList>
    </citation>
    <scope>NUCLEOTIDE SEQUENCE</scope>
    <source>
        <strain evidence="2">JB14</strain>
    </source>
</reference>